<dbReference type="InParanoid" id="D7FY70"/>
<dbReference type="Pfam" id="PF07137">
    <property type="entry name" value="VDE"/>
    <property type="match status" value="1"/>
</dbReference>
<dbReference type="AlphaFoldDB" id="D7FY70"/>
<feature type="domain" description="VDE lipocalin" evidence="2">
    <location>
        <begin position="61"/>
        <end position="297"/>
    </location>
</feature>
<organism evidence="3 4">
    <name type="scientific">Ectocarpus siliculosus</name>
    <name type="common">Brown alga</name>
    <name type="synonym">Conferva siliculosa</name>
    <dbReference type="NCBI Taxonomy" id="2880"/>
    <lineage>
        <taxon>Eukaryota</taxon>
        <taxon>Sar</taxon>
        <taxon>Stramenopiles</taxon>
        <taxon>Ochrophyta</taxon>
        <taxon>PX clade</taxon>
        <taxon>Phaeophyceae</taxon>
        <taxon>Ectocarpales</taxon>
        <taxon>Ectocarpaceae</taxon>
        <taxon>Ectocarpus</taxon>
    </lineage>
</organism>
<dbReference type="GO" id="GO:0010028">
    <property type="term" value="P:xanthophyll cycle"/>
    <property type="evidence" value="ECO:0007669"/>
    <property type="project" value="InterPro"/>
</dbReference>
<dbReference type="OrthoDB" id="10258187at2759"/>
<evidence type="ECO:0000259" key="2">
    <source>
        <dbReference type="Pfam" id="PF07137"/>
    </source>
</evidence>
<keyword evidence="4" id="KW-1185">Reference proteome</keyword>
<protein>
    <submittedName>
        <fullName evidence="3">Violaxanthin de-epoxidase, chloroplast</fullName>
    </submittedName>
</protein>
<sequence>MSAGGGGGGGEESGVSRWVEAGKKWLVGVALASSIVGGGGLLSPGAMPAFAGSPEETKEVGICLLSECRGALASCLLNPKCFANIICLQTCNGRPDEGYCQIRCGDLFENEAVGKFNACAVSKKNCVKQRQDDGSWPVPPIESQAKSFNPKLMEGQWYISAGLNPAFDTFDCQVHFFNSPKPGKLVGKLNWRIKEPDGEFFTRDVVQTFDQDPKNPAHLVNKDNEYLHYRDDWYILDSEPNSHVLVVYRGSNDAWDGYGGGTLYTKDKTVPPGIVERVKAKSEAAGIKWERWQYNDNTCKPQTSETAELLREKYAKKLILSEGKQLQEQLTAVRGYAAQEVTEVESSTLEKLEDLKQEYEVEVEQLGTDLAAAFETELRLFEEGLAGEANTVLNEATSIITGTSNSRD</sequence>
<dbReference type="SUPFAM" id="SSF50814">
    <property type="entry name" value="Lipocalins"/>
    <property type="match status" value="1"/>
</dbReference>
<keyword evidence="1" id="KW-0175">Coiled coil</keyword>
<dbReference type="eggNOG" id="ENOG502QSFY">
    <property type="taxonomic scope" value="Eukaryota"/>
</dbReference>
<dbReference type="InterPro" id="IPR012674">
    <property type="entry name" value="Calycin"/>
</dbReference>
<evidence type="ECO:0000256" key="1">
    <source>
        <dbReference type="SAM" id="Coils"/>
    </source>
</evidence>
<gene>
    <name evidence="3" type="primary">VDE</name>
    <name evidence="3" type="ORF">Esi_0034_0063</name>
</gene>
<dbReference type="EMBL" id="FN649750">
    <property type="protein sequence ID" value="CBJ26509.1"/>
    <property type="molecule type" value="Genomic_DNA"/>
</dbReference>
<reference evidence="3 4" key="1">
    <citation type="journal article" date="2010" name="Nature">
        <title>The Ectocarpus genome and the independent evolution of multicellularity in brown algae.</title>
        <authorList>
            <person name="Cock J.M."/>
            <person name="Sterck L."/>
            <person name="Rouze P."/>
            <person name="Scornet D."/>
            <person name="Allen A.E."/>
            <person name="Amoutzias G."/>
            <person name="Anthouard V."/>
            <person name="Artiguenave F."/>
            <person name="Aury J.M."/>
            <person name="Badger J.H."/>
            <person name="Beszteri B."/>
            <person name="Billiau K."/>
            <person name="Bonnet E."/>
            <person name="Bothwell J.H."/>
            <person name="Bowler C."/>
            <person name="Boyen C."/>
            <person name="Brownlee C."/>
            <person name="Carrano C.J."/>
            <person name="Charrier B."/>
            <person name="Cho G.Y."/>
            <person name="Coelho S.M."/>
            <person name="Collen J."/>
            <person name="Corre E."/>
            <person name="Da Silva C."/>
            <person name="Delage L."/>
            <person name="Delaroque N."/>
            <person name="Dittami S.M."/>
            <person name="Doulbeau S."/>
            <person name="Elias M."/>
            <person name="Farnham G."/>
            <person name="Gachon C.M."/>
            <person name="Gschloessl B."/>
            <person name="Heesch S."/>
            <person name="Jabbari K."/>
            <person name="Jubin C."/>
            <person name="Kawai H."/>
            <person name="Kimura K."/>
            <person name="Kloareg B."/>
            <person name="Kupper F.C."/>
            <person name="Lang D."/>
            <person name="Le Bail A."/>
            <person name="Leblanc C."/>
            <person name="Lerouge P."/>
            <person name="Lohr M."/>
            <person name="Lopez P.J."/>
            <person name="Martens C."/>
            <person name="Maumus F."/>
            <person name="Michel G."/>
            <person name="Miranda-Saavedra D."/>
            <person name="Morales J."/>
            <person name="Moreau H."/>
            <person name="Motomura T."/>
            <person name="Nagasato C."/>
            <person name="Napoli C.A."/>
            <person name="Nelson D.R."/>
            <person name="Nyvall-Collen P."/>
            <person name="Peters A.F."/>
            <person name="Pommier C."/>
            <person name="Potin P."/>
            <person name="Poulain J."/>
            <person name="Quesneville H."/>
            <person name="Read B."/>
            <person name="Rensing S.A."/>
            <person name="Ritter A."/>
            <person name="Rousvoal S."/>
            <person name="Samanta M."/>
            <person name="Samson G."/>
            <person name="Schroeder D.C."/>
            <person name="Segurens B."/>
            <person name="Strittmatter M."/>
            <person name="Tonon T."/>
            <person name="Tregear J.W."/>
            <person name="Valentin K."/>
            <person name="von Dassow P."/>
            <person name="Yamagishi T."/>
            <person name="Van de Peer Y."/>
            <person name="Wincker P."/>
        </authorList>
    </citation>
    <scope>NUCLEOTIDE SEQUENCE [LARGE SCALE GENOMIC DNA]</scope>
    <source>
        <strain evidence="4">Ec32 / CCAP1310/4</strain>
    </source>
</reference>
<evidence type="ECO:0000313" key="4">
    <source>
        <dbReference type="Proteomes" id="UP000002630"/>
    </source>
</evidence>
<dbReference type="Proteomes" id="UP000002630">
    <property type="component" value="Linkage Group LG25"/>
</dbReference>
<dbReference type="InterPro" id="IPR044682">
    <property type="entry name" value="VDE"/>
</dbReference>
<dbReference type="STRING" id="2880.D7FY70"/>
<dbReference type="OMA" id="GKFNACA"/>
<dbReference type="PANTHER" id="PTHR33970">
    <property type="entry name" value="VIOLAXANTHIN DE-EPOXIDASE, CHLOROPLASTIC-RELATED"/>
    <property type="match status" value="1"/>
</dbReference>
<dbReference type="GO" id="GO:0046422">
    <property type="term" value="F:violaxanthin de-epoxidase activity"/>
    <property type="evidence" value="ECO:0007669"/>
    <property type="project" value="InterPro"/>
</dbReference>
<accession>D7FY70</accession>
<dbReference type="InterPro" id="IPR010788">
    <property type="entry name" value="VDE_dom"/>
</dbReference>
<proteinExistence type="predicted"/>
<evidence type="ECO:0000313" key="3">
    <source>
        <dbReference type="EMBL" id="CBJ26509.1"/>
    </source>
</evidence>
<dbReference type="Gene3D" id="2.40.128.20">
    <property type="match status" value="1"/>
</dbReference>
<dbReference type="EMBL" id="FN648531">
    <property type="protein sequence ID" value="CBJ26509.1"/>
    <property type="molecule type" value="Genomic_DNA"/>
</dbReference>
<dbReference type="PANTHER" id="PTHR33970:SF1">
    <property type="entry name" value="VIOLAXANTHIN DE-EPOXIDASE, CHLOROPLASTIC"/>
    <property type="match status" value="1"/>
</dbReference>
<feature type="coiled-coil region" evidence="1">
    <location>
        <begin position="338"/>
        <end position="369"/>
    </location>
</feature>
<name>D7FY70_ECTSI</name>